<comment type="caution">
    <text evidence="10">The sequence shown here is derived from an EMBL/GenBank/DDBJ whole genome shotgun (WGS) entry which is preliminary data.</text>
</comment>
<accession>A0A8S2TV83</accession>
<dbReference type="PANTHER" id="PTHR14517:SF6">
    <property type="entry name" value="RE41410P"/>
    <property type="match status" value="1"/>
</dbReference>
<sequence>LPINIKEQAAIERRRSEEQKRLSRIFNVKYRTIGIDKTALDEQVQERQYMKDLEKQRNDAFDREMIRNDL</sequence>
<keyword evidence="4" id="KW-0282">Flagellum</keyword>
<comment type="similarity">
    <text evidence="2">Belongs to the RIB43A family.</text>
</comment>
<evidence type="ECO:0000256" key="9">
    <source>
        <dbReference type="ARBA" id="ARBA00046435"/>
    </source>
</evidence>
<evidence type="ECO:0000313" key="11">
    <source>
        <dbReference type="Proteomes" id="UP000676336"/>
    </source>
</evidence>
<evidence type="ECO:0000256" key="4">
    <source>
        <dbReference type="ARBA" id="ARBA00022846"/>
    </source>
</evidence>
<name>A0A8S2TV83_9BILA</name>
<evidence type="ECO:0000313" key="10">
    <source>
        <dbReference type="EMBL" id="CAF4310561.1"/>
    </source>
</evidence>
<dbReference type="AlphaFoldDB" id="A0A8S2TV83"/>
<keyword evidence="8" id="KW-0966">Cell projection</keyword>
<evidence type="ECO:0000256" key="6">
    <source>
        <dbReference type="ARBA" id="ARBA00023069"/>
    </source>
</evidence>
<protein>
    <submittedName>
        <fullName evidence="10">Uncharacterized protein</fullName>
    </submittedName>
</protein>
<evidence type="ECO:0000256" key="5">
    <source>
        <dbReference type="ARBA" id="ARBA00023054"/>
    </source>
</evidence>
<reference evidence="10" key="1">
    <citation type="submission" date="2021-02" db="EMBL/GenBank/DDBJ databases">
        <authorList>
            <person name="Nowell W R."/>
        </authorList>
    </citation>
    <scope>NUCLEOTIDE SEQUENCE</scope>
</reference>
<dbReference type="Pfam" id="PF05914">
    <property type="entry name" value="RIB43A"/>
    <property type="match status" value="1"/>
</dbReference>
<keyword evidence="5" id="KW-0175">Coiled coil</keyword>
<keyword evidence="7" id="KW-0206">Cytoskeleton</keyword>
<keyword evidence="6" id="KW-0969">Cilium</keyword>
<comment type="subunit">
    <text evidence="9">Microtubule inner protein component of sperm flagellar doublet microtubules.</text>
</comment>
<dbReference type="EMBL" id="CAJOBI010038133">
    <property type="protein sequence ID" value="CAF4310561.1"/>
    <property type="molecule type" value="Genomic_DNA"/>
</dbReference>
<evidence type="ECO:0000256" key="1">
    <source>
        <dbReference type="ARBA" id="ARBA00004611"/>
    </source>
</evidence>
<feature type="non-terminal residue" evidence="10">
    <location>
        <position position="1"/>
    </location>
</feature>
<evidence type="ECO:0000256" key="8">
    <source>
        <dbReference type="ARBA" id="ARBA00023273"/>
    </source>
</evidence>
<evidence type="ECO:0000256" key="3">
    <source>
        <dbReference type="ARBA" id="ARBA00022490"/>
    </source>
</evidence>
<keyword evidence="3" id="KW-0963">Cytoplasm</keyword>
<dbReference type="Proteomes" id="UP000676336">
    <property type="component" value="Unassembled WGS sequence"/>
</dbReference>
<proteinExistence type="inferred from homology"/>
<evidence type="ECO:0000256" key="7">
    <source>
        <dbReference type="ARBA" id="ARBA00023212"/>
    </source>
</evidence>
<organism evidence="10 11">
    <name type="scientific">Rotaria magnacalcarata</name>
    <dbReference type="NCBI Taxonomy" id="392030"/>
    <lineage>
        <taxon>Eukaryota</taxon>
        <taxon>Metazoa</taxon>
        <taxon>Spiralia</taxon>
        <taxon>Gnathifera</taxon>
        <taxon>Rotifera</taxon>
        <taxon>Eurotatoria</taxon>
        <taxon>Bdelloidea</taxon>
        <taxon>Philodinida</taxon>
        <taxon>Philodinidae</taxon>
        <taxon>Rotaria</taxon>
    </lineage>
</organism>
<dbReference type="PANTHER" id="PTHR14517">
    <property type="entry name" value="RIB43A-RELATED"/>
    <property type="match status" value="1"/>
</dbReference>
<evidence type="ECO:0000256" key="2">
    <source>
        <dbReference type="ARBA" id="ARBA00006875"/>
    </source>
</evidence>
<gene>
    <name evidence="10" type="ORF">SMN809_LOCUS26523</name>
</gene>
<dbReference type="InterPro" id="IPR008805">
    <property type="entry name" value="RIB43A"/>
</dbReference>
<comment type="subcellular location">
    <subcellularLocation>
        <location evidence="1">Cytoplasm</location>
        <location evidence="1">Cytoskeleton</location>
        <location evidence="1">Flagellum axoneme</location>
    </subcellularLocation>
</comment>
<feature type="non-terminal residue" evidence="10">
    <location>
        <position position="70"/>
    </location>
</feature>